<dbReference type="InterPro" id="IPR001296">
    <property type="entry name" value="Glyco_trans_1"/>
</dbReference>
<dbReference type="InterPro" id="IPR028098">
    <property type="entry name" value="Glyco_trans_4-like_N"/>
</dbReference>
<evidence type="ECO:0000259" key="1">
    <source>
        <dbReference type="Pfam" id="PF00534"/>
    </source>
</evidence>
<accession>A7I152</accession>
<dbReference type="eggNOG" id="COG0438">
    <property type="taxonomic scope" value="Bacteria"/>
</dbReference>
<name>A7I152_CAMHC</name>
<feature type="domain" description="Glycosyl transferase family 1" evidence="1">
    <location>
        <begin position="150"/>
        <end position="296"/>
    </location>
</feature>
<proteinExistence type="predicted"/>
<dbReference type="RefSeq" id="WP_012108530.1">
    <property type="nucleotide sequence ID" value="NC_009714.1"/>
</dbReference>
<sequence>MKILQTLQWIQFAGTEKVCVDLCNEMSKNHEVILLSNKDITQKLNKNVKFIEFNFDKSRFNPFFLYKTAKFIEEINPDIIQCHNAKELEIMKYMQFFLKKKIPIVATRHNAELKKKYAFANLGIAVSDETMNYMNAKKNILITNGVSKVKPNLIKNDKFTILGVGRLAPVKGWDLLINAASKLNFDFKLQILGEGDEKRHLQDLASRLGIKDKVEFLGFKNNVADYVASSDLQVIASVTEGLSISLIEAIFYAKILIASNVSNHENLIGKKLVYNRDAKILADNINDIYKNYKEYQDEFAKVKLKKDNFSIEKMTQKYIKAYENLIEDFKK</sequence>
<dbReference type="Pfam" id="PF13439">
    <property type="entry name" value="Glyco_transf_4"/>
    <property type="match status" value="1"/>
</dbReference>
<dbReference type="OrthoDB" id="529131at2"/>
<dbReference type="HOGENOM" id="CLU_009583_0_4_7"/>
<keyword evidence="4" id="KW-1185">Reference proteome</keyword>
<protein>
    <submittedName>
        <fullName evidence="3">Putative probable lipopolysaccharide biosynthesis protein</fullName>
    </submittedName>
</protein>
<dbReference type="Pfam" id="PF00534">
    <property type="entry name" value="Glycos_transf_1"/>
    <property type="match status" value="1"/>
</dbReference>
<evidence type="ECO:0000313" key="4">
    <source>
        <dbReference type="Proteomes" id="UP000002407"/>
    </source>
</evidence>
<dbReference type="GO" id="GO:0016757">
    <property type="term" value="F:glycosyltransferase activity"/>
    <property type="evidence" value="ECO:0007669"/>
    <property type="project" value="InterPro"/>
</dbReference>
<dbReference type="Proteomes" id="UP000002407">
    <property type="component" value="Chromosome"/>
</dbReference>
<organism evidence="3 4">
    <name type="scientific">Campylobacter hominis (strain ATCC BAA-381 / DSM 21671 / CCUG 45161 / LMG 19568 / NCTC 13146 / CH001A)</name>
    <dbReference type="NCBI Taxonomy" id="360107"/>
    <lineage>
        <taxon>Bacteria</taxon>
        <taxon>Pseudomonadati</taxon>
        <taxon>Campylobacterota</taxon>
        <taxon>Epsilonproteobacteria</taxon>
        <taxon>Campylobacterales</taxon>
        <taxon>Campylobacteraceae</taxon>
        <taxon>Campylobacter</taxon>
    </lineage>
</organism>
<dbReference type="EMBL" id="CP000776">
    <property type="protein sequence ID" value="ABS51775.1"/>
    <property type="molecule type" value="Genomic_DNA"/>
</dbReference>
<dbReference type="KEGG" id="cha:CHAB381_0662"/>
<gene>
    <name evidence="3" type="ordered locus">CHAB381_0662</name>
</gene>
<dbReference type="AlphaFoldDB" id="A7I152"/>
<dbReference type="SUPFAM" id="SSF53756">
    <property type="entry name" value="UDP-Glycosyltransferase/glycogen phosphorylase"/>
    <property type="match status" value="1"/>
</dbReference>
<reference evidence="4" key="1">
    <citation type="submission" date="2007-07" db="EMBL/GenBank/DDBJ databases">
        <title>Complete genome sequence of Campylobacter hominis ATCC BAA-381, a commensal isolated from the human gastrointestinal tract.</title>
        <authorList>
            <person name="Fouts D.E."/>
            <person name="Mongodin E.F."/>
            <person name="Puiu D."/>
            <person name="Sebastian Y."/>
            <person name="Miller W.G."/>
            <person name="Mandrell R.E."/>
            <person name="Nelson K.E."/>
        </authorList>
    </citation>
    <scope>NUCLEOTIDE SEQUENCE [LARGE SCALE GENOMIC DNA]</scope>
    <source>
        <strain evidence="4">ATCC BAA-381 / LMG 19568 / NCTC 13146 / CH001A</strain>
    </source>
</reference>
<dbReference type="Gene3D" id="3.40.50.2000">
    <property type="entry name" value="Glycogen Phosphorylase B"/>
    <property type="match status" value="2"/>
</dbReference>
<feature type="domain" description="Glycosyltransferase subfamily 4-like N-terminal" evidence="2">
    <location>
        <begin position="14"/>
        <end position="133"/>
    </location>
</feature>
<evidence type="ECO:0000259" key="2">
    <source>
        <dbReference type="Pfam" id="PF13439"/>
    </source>
</evidence>
<dbReference type="PANTHER" id="PTHR12526:SF627">
    <property type="entry name" value="D-RHAMNOSYLTRANSFERASE WBPZ"/>
    <property type="match status" value="1"/>
</dbReference>
<dbReference type="CAZy" id="GT4">
    <property type="family name" value="Glycosyltransferase Family 4"/>
</dbReference>
<dbReference type="STRING" id="360107.CHAB381_0662"/>
<dbReference type="PANTHER" id="PTHR12526">
    <property type="entry name" value="GLYCOSYLTRANSFERASE"/>
    <property type="match status" value="1"/>
</dbReference>
<evidence type="ECO:0000313" key="3">
    <source>
        <dbReference type="EMBL" id="ABS51775.1"/>
    </source>
</evidence>